<evidence type="ECO:0000313" key="1">
    <source>
        <dbReference type="EMBL" id="CAH0484658.1"/>
    </source>
</evidence>
<keyword evidence="3" id="KW-1185">Reference proteome</keyword>
<evidence type="ECO:0000313" key="3">
    <source>
        <dbReference type="Proteomes" id="UP001157938"/>
    </source>
</evidence>
<evidence type="ECO:0000313" key="4">
    <source>
        <dbReference type="Proteomes" id="UP001159659"/>
    </source>
</evidence>
<name>A0AAV0TN53_9STRA</name>
<protein>
    <submittedName>
        <fullName evidence="2">Uncharacterized protein</fullName>
    </submittedName>
</protein>
<organism evidence="2 4">
    <name type="scientific">Peronospora farinosa</name>
    <dbReference type="NCBI Taxonomy" id="134698"/>
    <lineage>
        <taxon>Eukaryota</taxon>
        <taxon>Sar</taxon>
        <taxon>Stramenopiles</taxon>
        <taxon>Oomycota</taxon>
        <taxon>Peronosporomycetes</taxon>
        <taxon>Peronosporales</taxon>
        <taxon>Peronosporaceae</taxon>
        <taxon>Peronospora</taxon>
    </lineage>
</organism>
<evidence type="ECO:0000313" key="2">
    <source>
        <dbReference type="EMBL" id="CAI5724652.1"/>
    </source>
</evidence>
<dbReference type="Proteomes" id="UP001157938">
    <property type="component" value="Unassembled WGS sequence"/>
</dbReference>
<sequence length="75" mass="8498">MLKNVHFHEQQRRQLPSAASRLDCHATEIRVPSHLRSKRTEPPGLPLCERSSRGVLHAVGGIIRSVPFFYGAYHP</sequence>
<proteinExistence type="predicted"/>
<dbReference type="EMBL" id="CANTFK010000752">
    <property type="protein sequence ID" value="CAI5724652.1"/>
    <property type="molecule type" value="Genomic_DNA"/>
</dbReference>
<dbReference type="AlphaFoldDB" id="A0AAV0TN53"/>
<comment type="caution">
    <text evidence="2">The sequence shown here is derived from an EMBL/GenBank/DDBJ whole genome shotgun (WGS) entry which is preliminary data.</text>
</comment>
<dbReference type="EMBL" id="CAKLBC010000076">
    <property type="protein sequence ID" value="CAH0484658.1"/>
    <property type="molecule type" value="Genomic_DNA"/>
</dbReference>
<reference evidence="1 3" key="1">
    <citation type="submission" date="2021-11" db="EMBL/GenBank/DDBJ databases">
        <authorList>
            <person name="Islam A."/>
            <person name="Islam S."/>
            <person name="Flora M.S."/>
            <person name="Rahman M."/>
            <person name="Ziaur R.M."/>
            <person name="Epstein J.H."/>
            <person name="Hassan M."/>
            <person name="Klassen M."/>
            <person name="Woodard K."/>
            <person name="Webb A."/>
            <person name="Webby R.J."/>
            <person name="El Zowalaty M.E."/>
        </authorList>
    </citation>
    <scope>NUCLEOTIDE SEQUENCE [LARGE SCALE GENOMIC DNA]</scope>
    <source>
        <strain evidence="1">Pf1</strain>
    </source>
</reference>
<gene>
    <name evidence="1" type="ORF">PFR001_LOCUS401</name>
    <name evidence="2" type="ORF">PFR002_LOCUS4940</name>
</gene>
<dbReference type="Proteomes" id="UP001159659">
    <property type="component" value="Unassembled WGS sequence"/>
</dbReference>
<accession>A0AAV0TN53</accession>
<reference evidence="2" key="2">
    <citation type="submission" date="2022-12" db="EMBL/GenBank/DDBJ databases">
        <authorList>
            <person name="Webb A."/>
        </authorList>
    </citation>
    <scope>NUCLEOTIDE SEQUENCE</scope>
    <source>
        <strain evidence="2">Pf2</strain>
    </source>
</reference>